<name>A0A699H6A0_TANCI</name>
<gene>
    <name evidence="2" type="ORF">Tci_327393</name>
</gene>
<protein>
    <submittedName>
        <fullName evidence="2">Copia protein</fullName>
    </submittedName>
</protein>
<feature type="domain" description="Reverse transcriptase Ty1/copia-type" evidence="1">
    <location>
        <begin position="331"/>
        <end position="453"/>
    </location>
</feature>
<dbReference type="EMBL" id="BKCJ010115263">
    <property type="protein sequence ID" value="GEX55418.1"/>
    <property type="molecule type" value="Genomic_DNA"/>
</dbReference>
<accession>A0A699H6A0</accession>
<dbReference type="SUPFAM" id="SSF56672">
    <property type="entry name" value="DNA/RNA polymerases"/>
    <property type="match status" value="1"/>
</dbReference>
<evidence type="ECO:0000259" key="1">
    <source>
        <dbReference type="Pfam" id="PF07727"/>
    </source>
</evidence>
<dbReference type="PANTHER" id="PTHR11439:SF524">
    <property type="entry name" value="RNA-DIRECTED DNA POLYMERASE, PROTEIN KINASE RLK-PELLE-DLSV FAMILY"/>
    <property type="match status" value="1"/>
</dbReference>
<reference evidence="2" key="1">
    <citation type="journal article" date="2019" name="Sci. Rep.">
        <title>Draft genome of Tanacetum cinerariifolium, the natural source of mosquito coil.</title>
        <authorList>
            <person name="Yamashiro T."/>
            <person name="Shiraishi A."/>
            <person name="Satake H."/>
            <person name="Nakayama K."/>
        </authorList>
    </citation>
    <scope>NUCLEOTIDE SEQUENCE</scope>
</reference>
<evidence type="ECO:0000313" key="2">
    <source>
        <dbReference type="EMBL" id="GEX55418.1"/>
    </source>
</evidence>
<dbReference type="InterPro" id="IPR043502">
    <property type="entry name" value="DNA/RNA_pol_sf"/>
</dbReference>
<dbReference type="Pfam" id="PF07727">
    <property type="entry name" value="RVT_2"/>
    <property type="match status" value="1"/>
</dbReference>
<dbReference type="PANTHER" id="PTHR11439">
    <property type="entry name" value="GAG-POL-RELATED RETROTRANSPOSON"/>
    <property type="match status" value="1"/>
</dbReference>
<dbReference type="AlphaFoldDB" id="A0A699H6A0"/>
<proteinExistence type="predicted"/>
<dbReference type="InterPro" id="IPR013103">
    <property type="entry name" value="RVT_2"/>
</dbReference>
<comment type="caution">
    <text evidence="2">The sequence shown here is derived from an EMBL/GenBank/DDBJ whole genome shotgun (WGS) entry which is preliminary data.</text>
</comment>
<organism evidence="2">
    <name type="scientific">Tanacetum cinerariifolium</name>
    <name type="common">Dalmatian daisy</name>
    <name type="synonym">Chrysanthemum cinerariifolium</name>
    <dbReference type="NCBI Taxonomy" id="118510"/>
    <lineage>
        <taxon>Eukaryota</taxon>
        <taxon>Viridiplantae</taxon>
        <taxon>Streptophyta</taxon>
        <taxon>Embryophyta</taxon>
        <taxon>Tracheophyta</taxon>
        <taxon>Spermatophyta</taxon>
        <taxon>Magnoliopsida</taxon>
        <taxon>eudicotyledons</taxon>
        <taxon>Gunneridae</taxon>
        <taxon>Pentapetalae</taxon>
        <taxon>asterids</taxon>
        <taxon>campanulids</taxon>
        <taxon>Asterales</taxon>
        <taxon>Asteraceae</taxon>
        <taxon>Asteroideae</taxon>
        <taxon>Anthemideae</taxon>
        <taxon>Anthemidinae</taxon>
        <taxon>Tanacetum</taxon>
    </lineage>
</organism>
<dbReference type="CDD" id="cd09272">
    <property type="entry name" value="RNase_HI_RT_Ty1"/>
    <property type="match status" value="1"/>
</dbReference>
<sequence length="667" mass="74262">MNEAMSNNGTNVTLPNPTTVTPTVTGLNIASTVPTAPHAFYASPGTSLSPNPIPPPGFPPLAQDHLLYYGYTAASTPAHLTPPAVEPVHTTIGLVNYVSQATQPTGSLVMGLAPSSGAVNTLGQATLLPQAFTAWNMDTGGKNCSIEFDSFGFSVKDFMTRRVLLRCDSTGDLYPVMAPSPIPSVFLVSQQTRHQRIGHPESEVLRRLVSNNVISSNKEKPPIVHLDVWTLPISTLSSFKYYVLFLDYYSHFCVGSNKPTQRLNFHVSSVSALPKTYHDVFRDSNWKNATRDEYDALIKNSTWTVVPRPPDANVIRCVWLFQHKFLADALSYGLKQAPRAWFQRFASYITRLGFHHSRCDTSLFIYRQGLETAYLLLYVDDIVLIASSLDLLQRIIRSLHQEFAMTDLGPLNYFLGIFVTRDSSSLFLSQRKYAIEILEKAHMVSCNPSWTPVDTESKLGVDGDSVSDPTLYQSLAGSLQYLTFTRPDISYAFQQVCLHMHDPQEPHLSGLKRILRPTTQRSTSGYCVFLGNNLLSWSAKRQPTLSRSSAEAEYHGVANAVAETCWLRNLLCELHTLLSSPTLVYCDNVSAVYLSCNPVQHQRTKHIEIDIHFVRDLLAASQVCVLHVPSRYQFADIFTKGLPSALFEEFRSSLSVRCPPAPTAREC</sequence>